<evidence type="ECO:0000256" key="1">
    <source>
        <dbReference type="SAM" id="MobiDB-lite"/>
    </source>
</evidence>
<feature type="compositionally biased region" description="Low complexity" evidence="1">
    <location>
        <begin position="49"/>
        <end position="66"/>
    </location>
</feature>
<protein>
    <submittedName>
        <fullName evidence="2">Uncharacterized protein</fullName>
    </submittedName>
</protein>
<feature type="compositionally biased region" description="Basic residues" evidence="1">
    <location>
        <begin position="292"/>
        <end position="301"/>
    </location>
</feature>
<evidence type="ECO:0000313" key="2">
    <source>
        <dbReference type="EMBL" id="KCW78980.1"/>
    </source>
</evidence>
<reference evidence="2" key="1">
    <citation type="submission" date="2013-07" db="EMBL/GenBank/DDBJ databases">
        <title>The genome of Eucalyptus grandis.</title>
        <authorList>
            <person name="Schmutz J."/>
            <person name="Hayes R."/>
            <person name="Myburg A."/>
            <person name="Tuskan G."/>
            <person name="Grattapaglia D."/>
            <person name="Rokhsar D.S."/>
        </authorList>
    </citation>
    <scope>NUCLEOTIDE SEQUENCE</scope>
    <source>
        <tissue evidence="2">Leaf extractions</tissue>
    </source>
</reference>
<name>A0A059CM44_EUCGR</name>
<accession>A0A059CM44</accession>
<dbReference type="AlphaFoldDB" id="A0A059CM44"/>
<feature type="compositionally biased region" description="Low complexity" evidence="1">
    <location>
        <begin position="159"/>
        <end position="169"/>
    </location>
</feature>
<dbReference type="Gramene" id="KCW78980">
    <property type="protein sequence ID" value="KCW78980"/>
    <property type="gene ID" value="EUGRSUZ_C00407"/>
</dbReference>
<dbReference type="InParanoid" id="A0A059CM44"/>
<organism evidence="2">
    <name type="scientific">Eucalyptus grandis</name>
    <name type="common">Flooded gum</name>
    <dbReference type="NCBI Taxonomy" id="71139"/>
    <lineage>
        <taxon>Eukaryota</taxon>
        <taxon>Viridiplantae</taxon>
        <taxon>Streptophyta</taxon>
        <taxon>Embryophyta</taxon>
        <taxon>Tracheophyta</taxon>
        <taxon>Spermatophyta</taxon>
        <taxon>Magnoliopsida</taxon>
        <taxon>eudicotyledons</taxon>
        <taxon>Gunneridae</taxon>
        <taxon>Pentapetalae</taxon>
        <taxon>rosids</taxon>
        <taxon>malvids</taxon>
        <taxon>Myrtales</taxon>
        <taxon>Myrtaceae</taxon>
        <taxon>Myrtoideae</taxon>
        <taxon>Eucalypteae</taxon>
        <taxon>Eucalyptus</taxon>
    </lineage>
</organism>
<feature type="region of interest" description="Disordered" evidence="1">
    <location>
        <begin position="145"/>
        <end position="301"/>
    </location>
</feature>
<feature type="region of interest" description="Disordered" evidence="1">
    <location>
        <begin position="106"/>
        <end position="127"/>
    </location>
</feature>
<feature type="region of interest" description="Disordered" evidence="1">
    <location>
        <begin position="49"/>
        <end position="68"/>
    </location>
</feature>
<gene>
    <name evidence="2" type="ORF">EUGRSUZ_C00407</name>
</gene>
<dbReference type="EMBL" id="KK198755">
    <property type="protein sequence ID" value="KCW78980.1"/>
    <property type="molecule type" value="Genomic_DNA"/>
</dbReference>
<sequence>MILLDMFMISWARFESIQNYNVCSAQFNVVLALGTFRLSASTTPPKLSNLWPTTSTPTPSLSAPAAVTGPCAATTSSGHLLLTSSHSHPKPSLRLLSRPSTSPLLVKTIASNPSPPSPPLLTIAPAQSSPSHRVSYAATLTAAQPFASRSPMNSGTTGGSSIPTTRGTGQRILLPSPRPSESASPRGLATWGTSVSIRRGSAQILDRRSASRSSESLPRAATTKAPPSGPRSGAGRPARAAEKAAMPAREVKATAEKGSSAGGRRWERREETVCGVGPTERVGHQSGAWPLRARRRESRGA</sequence>
<feature type="compositionally biased region" description="Low complexity" evidence="1">
    <location>
        <begin position="230"/>
        <end position="248"/>
    </location>
</feature>
<proteinExistence type="predicted"/>